<protein>
    <submittedName>
        <fullName evidence="2">Uncharacterized protein</fullName>
    </submittedName>
</protein>
<feature type="region of interest" description="Disordered" evidence="1">
    <location>
        <begin position="100"/>
        <end position="178"/>
    </location>
</feature>
<feature type="compositionally biased region" description="Acidic residues" evidence="1">
    <location>
        <begin position="110"/>
        <end position="128"/>
    </location>
</feature>
<dbReference type="AlphaFoldDB" id="A0A397HLZ3"/>
<feature type="compositionally biased region" description="Low complexity" evidence="1">
    <location>
        <begin position="100"/>
        <end position="109"/>
    </location>
</feature>
<evidence type="ECO:0000313" key="3">
    <source>
        <dbReference type="Proteomes" id="UP000266861"/>
    </source>
</evidence>
<keyword evidence="3" id="KW-1185">Reference proteome</keyword>
<sequence>MVGTYFQENTNEIPYNNYFKLFPVERWSLYNYILFFTQNYKNSEKRLAHTRFFDTLQNIKDNLNVSYEIREAVYKLLNNQDANNDGIKILWNRFYEENSNNDNDNNNNNDDNDNNNDDNDNNNDDNDNNNDNNNNNNNNNNNYNDNILYPSSSTLPLNNNTSQNNKKRTPRLRPTSTPLYNFRKRITINYDCGRPSKKCKSKSLPSSPSSSSLHSPQAPLSMSPSPSVVYEEEAEELPRKRKCLGLCPIHCK</sequence>
<accession>A0A397HLZ3</accession>
<feature type="compositionally biased region" description="Low complexity" evidence="1">
    <location>
        <begin position="202"/>
        <end position="221"/>
    </location>
</feature>
<evidence type="ECO:0000313" key="2">
    <source>
        <dbReference type="EMBL" id="RHZ62364.1"/>
    </source>
</evidence>
<organism evidence="2 3">
    <name type="scientific">Diversispora epigaea</name>
    <dbReference type="NCBI Taxonomy" id="1348612"/>
    <lineage>
        <taxon>Eukaryota</taxon>
        <taxon>Fungi</taxon>
        <taxon>Fungi incertae sedis</taxon>
        <taxon>Mucoromycota</taxon>
        <taxon>Glomeromycotina</taxon>
        <taxon>Glomeromycetes</taxon>
        <taxon>Diversisporales</taxon>
        <taxon>Diversisporaceae</taxon>
        <taxon>Diversispora</taxon>
    </lineage>
</organism>
<reference evidence="2 3" key="1">
    <citation type="submission" date="2018-08" db="EMBL/GenBank/DDBJ databases">
        <title>Genome and evolution of the arbuscular mycorrhizal fungus Diversispora epigaea (formerly Glomus versiforme) and its bacterial endosymbionts.</title>
        <authorList>
            <person name="Sun X."/>
            <person name="Fei Z."/>
            <person name="Harrison M."/>
        </authorList>
    </citation>
    <scope>NUCLEOTIDE SEQUENCE [LARGE SCALE GENOMIC DNA]</scope>
    <source>
        <strain evidence="2 3">IT104</strain>
    </source>
</reference>
<proteinExistence type="predicted"/>
<gene>
    <name evidence="2" type="ORF">Glove_340g7</name>
</gene>
<feature type="compositionally biased region" description="Low complexity" evidence="1">
    <location>
        <begin position="129"/>
        <end position="164"/>
    </location>
</feature>
<dbReference type="Proteomes" id="UP000266861">
    <property type="component" value="Unassembled WGS sequence"/>
</dbReference>
<dbReference type="EMBL" id="PQFF01000310">
    <property type="protein sequence ID" value="RHZ62364.1"/>
    <property type="molecule type" value="Genomic_DNA"/>
</dbReference>
<evidence type="ECO:0000256" key="1">
    <source>
        <dbReference type="SAM" id="MobiDB-lite"/>
    </source>
</evidence>
<name>A0A397HLZ3_9GLOM</name>
<comment type="caution">
    <text evidence="2">The sequence shown here is derived from an EMBL/GenBank/DDBJ whole genome shotgun (WGS) entry which is preliminary data.</text>
</comment>
<feature type="region of interest" description="Disordered" evidence="1">
    <location>
        <begin position="193"/>
        <end position="233"/>
    </location>
</feature>